<accession>A0A7Z7I7D5</accession>
<evidence type="ECO:0000313" key="2">
    <source>
        <dbReference type="EMBL" id="SOE80644.1"/>
    </source>
</evidence>
<reference evidence="2 3" key="1">
    <citation type="submission" date="2017-09" db="EMBL/GenBank/DDBJ databases">
        <authorList>
            <person name="Varghese N."/>
            <person name="Submissions S."/>
        </authorList>
    </citation>
    <scope>NUCLEOTIDE SEQUENCE [LARGE SCALE GENOMIC DNA]</scope>
    <source>
        <strain evidence="2 3">OK806</strain>
    </source>
</reference>
<dbReference type="EMBL" id="OCSU01000002">
    <property type="protein sequence ID" value="SOE80644.1"/>
    <property type="molecule type" value="Genomic_DNA"/>
</dbReference>
<protein>
    <submittedName>
        <fullName evidence="2">Uncharacterized protein</fullName>
    </submittedName>
</protein>
<feature type="compositionally biased region" description="Basic and acidic residues" evidence="1">
    <location>
        <begin position="92"/>
        <end position="105"/>
    </location>
</feature>
<comment type="caution">
    <text evidence="2">The sequence shown here is derived from an EMBL/GenBank/DDBJ whole genome shotgun (WGS) entry which is preliminary data.</text>
</comment>
<dbReference type="AlphaFoldDB" id="A0A7Z7I7D5"/>
<evidence type="ECO:0000256" key="1">
    <source>
        <dbReference type="SAM" id="MobiDB-lite"/>
    </source>
</evidence>
<organism evidence="2 3">
    <name type="scientific">Caballeronia arationis</name>
    <dbReference type="NCBI Taxonomy" id="1777142"/>
    <lineage>
        <taxon>Bacteria</taxon>
        <taxon>Pseudomonadati</taxon>
        <taxon>Pseudomonadota</taxon>
        <taxon>Betaproteobacteria</taxon>
        <taxon>Burkholderiales</taxon>
        <taxon>Burkholderiaceae</taxon>
        <taxon>Caballeronia</taxon>
    </lineage>
</organism>
<dbReference type="Proteomes" id="UP000219522">
    <property type="component" value="Unassembled WGS sequence"/>
</dbReference>
<gene>
    <name evidence="2" type="ORF">SAMN05446927_3882</name>
</gene>
<name>A0A7Z7I7D5_9BURK</name>
<evidence type="ECO:0000313" key="3">
    <source>
        <dbReference type="Proteomes" id="UP000219522"/>
    </source>
</evidence>
<keyword evidence="3" id="KW-1185">Reference proteome</keyword>
<sequence length="105" mass="11239">MDSLEAIITPDSIAALLINLQVDEALILPIETTLQQVECAMKTARTHTTLKRYVLGQHLCSQAGLQYHRVLCCSVKAANAQPADDSGDESSSDEKASAPAERDAA</sequence>
<feature type="region of interest" description="Disordered" evidence="1">
    <location>
        <begin position="80"/>
        <end position="105"/>
    </location>
</feature>
<proteinExistence type="predicted"/>